<dbReference type="PROSITE" id="PS50003">
    <property type="entry name" value="PH_DOMAIN"/>
    <property type="match status" value="1"/>
</dbReference>
<dbReference type="AlphaFoldDB" id="A0A8J6HIF6"/>
<evidence type="ECO:0000313" key="10">
    <source>
        <dbReference type="Proteomes" id="UP000719412"/>
    </source>
</evidence>
<keyword evidence="3 4" id="KW-0727">SH2 domain</keyword>
<dbReference type="PROSITE" id="PS50172">
    <property type="entry name" value="BRCT"/>
    <property type="match status" value="3"/>
</dbReference>
<dbReference type="EMBL" id="JABDTM020024542">
    <property type="protein sequence ID" value="KAH0814188.1"/>
    <property type="molecule type" value="Genomic_DNA"/>
</dbReference>
<reference evidence="9" key="2">
    <citation type="submission" date="2021-08" db="EMBL/GenBank/DDBJ databases">
        <authorList>
            <person name="Eriksson T."/>
        </authorList>
    </citation>
    <scope>NUCLEOTIDE SEQUENCE</scope>
    <source>
        <strain evidence="9">Stoneville</strain>
        <tissue evidence="9">Whole head</tissue>
    </source>
</reference>
<dbReference type="Gene3D" id="2.30.29.30">
    <property type="entry name" value="Pleckstrin-homology domain (PH domain)/Phosphotyrosine-binding domain (PTB)"/>
    <property type="match status" value="1"/>
</dbReference>
<evidence type="ECO:0000256" key="4">
    <source>
        <dbReference type="PROSITE-ProRule" id="PRU00191"/>
    </source>
</evidence>
<dbReference type="InterPro" id="IPR000980">
    <property type="entry name" value="SH2"/>
</dbReference>
<dbReference type="SMART" id="SM00292">
    <property type="entry name" value="BRCT"/>
    <property type="match status" value="4"/>
</dbReference>
<feature type="compositionally biased region" description="Polar residues" evidence="5">
    <location>
        <begin position="897"/>
        <end position="911"/>
    </location>
</feature>
<feature type="region of interest" description="Disordered" evidence="5">
    <location>
        <begin position="702"/>
        <end position="728"/>
    </location>
</feature>
<dbReference type="Pfam" id="PF16770">
    <property type="entry name" value="RTT107_BRCT_5"/>
    <property type="match status" value="1"/>
</dbReference>
<comment type="similarity">
    <text evidence="1">Belongs to the SH2B adapter family.</text>
</comment>
<dbReference type="Pfam" id="PF12738">
    <property type="entry name" value="PTCB-BRCT"/>
    <property type="match status" value="1"/>
</dbReference>
<evidence type="ECO:0000256" key="1">
    <source>
        <dbReference type="ARBA" id="ARBA00010220"/>
    </source>
</evidence>
<accession>A0A8J6HIF6</accession>
<protein>
    <submittedName>
        <fullName evidence="9">Uncharacterized protein</fullName>
    </submittedName>
</protein>
<feature type="domain" description="BRCT" evidence="8">
    <location>
        <begin position="10"/>
        <end position="95"/>
    </location>
</feature>
<dbReference type="Gene3D" id="3.40.50.10190">
    <property type="entry name" value="BRCT domain"/>
    <property type="match status" value="4"/>
</dbReference>
<gene>
    <name evidence="9" type="ORF">GEV33_008603</name>
</gene>
<dbReference type="Gene3D" id="3.30.505.10">
    <property type="entry name" value="SH2 domain"/>
    <property type="match status" value="1"/>
</dbReference>
<dbReference type="PANTHER" id="PTHR10872:SF2">
    <property type="entry name" value="LNK, ISOFORM D"/>
    <property type="match status" value="1"/>
</dbReference>
<feature type="region of interest" description="Disordered" evidence="5">
    <location>
        <begin position="863"/>
        <end position="911"/>
    </location>
</feature>
<evidence type="ECO:0000313" key="9">
    <source>
        <dbReference type="EMBL" id="KAH0814188.1"/>
    </source>
</evidence>
<evidence type="ECO:0000256" key="3">
    <source>
        <dbReference type="ARBA" id="ARBA00022999"/>
    </source>
</evidence>
<dbReference type="Pfam" id="PF00017">
    <property type="entry name" value="SH2"/>
    <property type="match status" value="1"/>
</dbReference>
<reference evidence="9" key="1">
    <citation type="journal article" date="2020" name="J Insects Food Feed">
        <title>The yellow mealworm (Tenebrio molitor) genome: a resource for the emerging insects as food and feed industry.</title>
        <authorList>
            <person name="Eriksson T."/>
            <person name="Andere A."/>
            <person name="Kelstrup H."/>
            <person name="Emery V."/>
            <person name="Picard C."/>
        </authorList>
    </citation>
    <scope>NUCLEOTIDE SEQUENCE</scope>
    <source>
        <strain evidence="9">Stoneville</strain>
        <tissue evidence="9">Whole head</tissue>
    </source>
</reference>
<dbReference type="PANTHER" id="PTHR10872">
    <property type="entry name" value="SH2B ADAPTER PROTEIN"/>
    <property type="match status" value="1"/>
</dbReference>
<dbReference type="SMART" id="SM00252">
    <property type="entry name" value="SH2"/>
    <property type="match status" value="1"/>
</dbReference>
<dbReference type="InterPro" id="IPR030523">
    <property type="entry name" value="SH2B"/>
</dbReference>
<dbReference type="Pfam" id="PF00533">
    <property type="entry name" value="BRCT"/>
    <property type="match status" value="1"/>
</dbReference>
<comment type="caution">
    <text evidence="9">The sequence shown here is derived from an EMBL/GenBank/DDBJ whole genome shotgun (WGS) entry which is preliminary data.</text>
</comment>
<organism evidence="9 10">
    <name type="scientific">Tenebrio molitor</name>
    <name type="common">Yellow mealworm beetle</name>
    <dbReference type="NCBI Taxonomy" id="7067"/>
    <lineage>
        <taxon>Eukaryota</taxon>
        <taxon>Metazoa</taxon>
        <taxon>Ecdysozoa</taxon>
        <taxon>Arthropoda</taxon>
        <taxon>Hexapoda</taxon>
        <taxon>Insecta</taxon>
        <taxon>Pterygota</taxon>
        <taxon>Neoptera</taxon>
        <taxon>Endopterygota</taxon>
        <taxon>Coleoptera</taxon>
        <taxon>Polyphaga</taxon>
        <taxon>Cucujiformia</taxon>
        <taxon>Tenebrionidae</taxon>
        <taxon>Tenebrio</taxon>
    </lineage>
</organism>
<name>A0A8J6HIF6_TENMO</name>
<proteinExistence type="inferred from homology"/>
<feature type="domain" description="BRCT" evidence="8">
    <location>
        <begin position="279"/>
        <end position="350"/>
    </location>
</feature>
<keyword evidence="2" id="KW-0597">Phosphoprotein</keyword>
<dbReference type="CDD" id="cd18440">
    <property type="entry name" value="BRCT_PAXIP1_rpt6"/>
    <property type="match status" value="1"/>
</dbReference>
<dbReference type="PRINTS" id="PR00401">
    <property type="entry name" value="SH2DOMAIN"/>
</dbReference>
<dbReference type="SMART" id="SM00233">
    <property type="entry name" value="PH"/>
    <property type="match status" value="1"/>
</dbReference>
<feature type="region of interest" description="Disordered" evidence="5">
    <location>
        <begin position="514"/>
        <end position="535"/>
    </location>
</feature>
<dbReference type="GO" id="GO:0005886">
    <property type="term" value="C:plasma membrane"/>
    <property type="evidence" value="ECO:0007669"/>
    <property type="project" value="TreeGrafter"/>
</dbReference>
<dbReference type="FunFam" id="2.30.29.30:FF:000354">
    <property type="entry name" value="Lnk, isoform D"/>
    <property type="match status" value="1"/>
</dbReference>
<dbReference type="GO" id="GO:0005068">
    <property type="term" value="F:transmembrane receptor protein tyrosine kinase adaptor activity"/>
    <property type="evidence" value="ECO:0007669"/>
    <property type="project" value="TreeGrafter"/>
</dbReference>
<dbReference type="CDD" id="cd01231">
    <property type="entry name" value="PH_SH2B_family"/>
    <property type="match status" value="1"/>
</dbReference>
<feature type="compositionally biased region" description="Basic and acidic residues" evidence="5">
    <location>
        <begin position="702"/>
        <end position="711"/>
    </location>
</feature>
<feature type="domain" description="BRCT" evidence="8">
    <location>
        <begin position="117"/>
        <end position="180"/>
    </location>
</feature>
<evidence type="ECO:0000259" key="7">
    <source>
        <dbReference type="PROSITE" id="PS50003"/>
    </source>
</evidence>
<dbReference type="CDD" id="cd17730">
    <property type="entry name" value="BRCT_PAXIP1_rpt4"/>
    <property type="match status" value="1"/>
</dbReference>
<dbReference type="Proteomes" id="UP000719412">
    <property type="component" value="Unassembled WGS sequence"/>
</dbReference>
<dbReference type="SUPFAM" id="SSF52113">
    <property type="entry name" value="BRCT domain"/>
    <property type="match status" value="3"/>
</dbReference>
<evidence type="ECO:0000259" key="8">
    <source>
        <dbReference type="PROSITE" id="PS50172"/>
    </source>
</evidence>
<dbReference type="GO" id="GO:0035556">
    <property type="term" value="P:intracellular signal transduction"/>
    <property type="evidence" value="ECO:0007669"/>
    <property type="project" value="TreeGrafter"/>
</dbReference>
<keyword evidence="10" id="KW-1185">Reference proteome</keyword>
<dbReference type="InterPro" id="IPR035057">
    <property type="entry name" value="SH2B1_SH2"/>
</dbReference>
<dbReference type="PROSITE" id="PS50001">
    <property type="entry name" value="SH2"/>
    <property type="match status" value="1"/>
</dbReference>
<dbReference type="SUPFAM" id="SSF50729">
    <property type="entry name" value="PH domain-like"/>
    <property type="match status" value="1"/>
</dbReference>
<dbReference type="InterPro" id="IPR036860">
    <property type="entry name" value="SH2_dom_sf"/>
</dbReference>
<dbReference type="InterPro" id="IPR001357">
    <property type="entry name" value="BRCT_dom"/>
</dbReference>
<dbReference type="InterPro" id="IPR011993">
    <property type="entry name" value="PH-like_dom_sf"/>
</dbReference>
<dbReference type="CDD" id="cd17711">
    <property type="entry name" value="BRCT_PAXIP1_rpt3"/>
    <property type="match status" value="1"/>
</dbReference>
<feature type="domain" description="SH2" evidence="6">
    <location>
        <begin position="756"/>
        <end position="854"/>
    </location>
</feature>
<dbReference type="Pfam" id="PF16589">
    <property type="entry name" value="BRCT_2"/>
    <property type="match status" value="1"/>
</dbReference>
<dbReference type="SUPFAM" id="SSF55550">
    <property type="entry name" value="SH2 domain"/>
    <property type="match status" value="1"/>
</dbReference>
<evidence type="ECO:0000259" key="6">
    <source>
        <dbReference type="PROSITE" id="PS50001"/>
    </source>
</evidence>
<sequence length="929" mass="105543">MKRLGFVVVPPDLFLLGCIFVVVEIERYLDESLPGWKQKIEKHGGEIEKQYCSRVTHVLCETQRHGVVMQALRDCKRCITIYWLSDVIKRKQVLPPWTALHLPTLYLDTTPAAKHLITLSGFTGCDRNRVKHMINYTGAKFTSYFSKHNTILIAAKGEGPKYMHAKKWGIPVVNVQWLTDIMLGSFTALNQTEHIMYQQFPNPPNFSFDPKLVPTLMHAWKMPINISQDSYERVKRSASPVLLPKKAKKVKTENTDENDNVNDECVDANSNYRILFSMSSEVELLQKYAKQLGGSVAKNHQDCTHLVMPSLARTNKLLFCICREVHVVPEQWLRDSHTAQKFLDEASYSLDTKDFNSEYKCDFTQTLGTKNRNKLFEGKFFWITPSVFPSKSVLVELVQSCGGVVERIRRTSAQIEATNINSPYSYIIITHENDIHLVADLLKNKKDKIRIVCSAELIFSAILKQTFEFMSLNLSETAKATITYKDFLKKFIEAFTEHFETDFNKRKTQSNKVVNGASRLDDDTSENEEGSPKMHHKPFFRRLSFKMLRKGKDLFHKQHSDEMDLAHNKTKLAKIVVECRKEGIVNYSTPESLDQPGGPPKWEKCRLALVKAVGGYMLEFYSPPKSTKPRSGVFCALITEARETTALEMPDHENTFVLKANNSLEFVIEAHDTDDMRSWLATIKYCIRSGAGYGDNVAGDHGGTREYHSDAPELPPRHVSGRVGDRLSSSSNFDMCPSSGDAMETDIGQTLKKEFWFHGTLGRSEATNLVLHDGVRGHGLFLVRQSETRTGEFVLTFNFQGRAKHLRMTINDQGQCRVQHFWFQSIYEMLEHFRQQPIPLESGGNSDVTLTDFVVNPNARGQLQGSMGRGGTAANQTQVSSTNGVHERRVPPIPETRQVQTHNGSVRTQETTLEQISEARAVENQYSFV</sequence>
<dbReference type="FunFam" id="3.30.505.10:FF:000008">
    <property type="entry name" value="SH2B adapter protein 1 isoform 2"/>
    <property type="match status" value="1"/>
</dbReference>
<feature type="compositionally biased region" description="Polar residues" evidence="5">
    <location>
        <begin position="873"/>
        <end position="884"/>
    </location>
</feature>
<dbReference type="InterPro" id="IPR036420">
    <property type="entry name" value="BRCT_dom_sf"/>
</dbReference>
<dbReference type="InterPro" id="IPR001849">
    <property type="entry name" value="PH_domain"/>
</dbReference>
<evidence type="ECO:0000256" key="2">
    <source>
        <dbReference type="ARBA" id="ARBA00022553"/>
    </source>
</evidence>
<evidence type="ECO:0000256" key="5">
    <source>
        <dbReference type="SAM" id="MobiDB-lite"/>
    </source>
</evidence>
<dbReference type="CDD" id="cd10346">
    <property type="entry name" value="SH2_SH2B_family"/>
    <property type="match status" value="1"/>
</dbReference>
<dbReference type="Pfam" id="PF00169">
    <property type="entry name" value="PH"/>
    <property type="match status" value="1"/>
</dbReference>
<feature type="domain" description="PH" evidence="7">
    <location>
        <begin position="578"/>
        <end position="688"/>
    </location>
</feature>